<accession>A0A0C4W4D5</accession>
<evidence type="ECO:0000313" key="1">
    <source>
        <dbReference type="EMBL" id="AJD25286.1"/>
    </source>
</evidence>
<dbReference type="EMBL" id="KJ124637">
    <property type="protein sequence ID" value="AJD25286.1"/>
    <property type="molecule type" value="Transcribed_RNA"/>
</dbReference>
<protein>
    <submittedName>
        <fullName evidence="1">Clone 901 transcribed RNA sequence</fullName>
    </submittedName>
</protein>
<dbReference type="AlphaFoldDB" id="A0A0C4W4D5"/>
<sequence length="59" mass="6589">MVSASWFQLLKSNVPICFVQIQDIQLKPHHAILAAHANVMYISGSNQTLNSELYSCKAQ</sequence>
<organism evidence="1">
    <name type="scientific">Plectreurys tristis</name>
    <name type="common">Spider</name>
    <name type="synonym">Plectreurys bispinosus</name>
    <dbReference type="NCBI Taxonomy" id="33319"/>
    <lineage>
        <taxon>Eukaryota</taxon>
        <taxon>Metazoa</taxon>
        <taxon>Ecdysozoa</taxon>
        <taxon>Arthropoda</taxon>
        <taxon>Chelicerata</taxon>
        <taxon>Arachnida</taxon>
        <taxon>Araneae</taxon>
        <taxon>Araneomorphae</taxon>
        <taxon>Haplogynae</taxon>
        <taxon>Pholcoidea</taxon>
        <taxon>Plectreuridae</taxon>
        <taxon>Plectreurys</taxon>
    </lineage>
</organism>
<name>A0A0C4W4D5_PLETR</name>
<reference evidence="1" key="1">
    <citation type="journal article" date="2014" name="J. Venom Res.">
        <title>Plectreurys tristis venome: A proteomic and transcriptomic analysis.</title>
        <authorList>
            <person name="Zobel-Thropp P.A."/>
            <person name="Thomas E.Z."/>
            <person name="David C.L."/>
            <person name="Breci L.A."/>
            <person name="Binford G.J."/>
        </authorList>
    </citation>
    <scope>NUCLEOTIDE SEQUENCE</scope>
    <source>
        <tissue evidence="1">Venom gland</tissue>
    </source>
</reference>
<proteinExistence type="predicted"/>